<evidence type="ECO:0000313" key="3">
    <source>
        <dbReference type="EMBL" id="AYE36942.1"/>
    </source>
</evidence>
<sequence length="69" mass="8210">MSRKAEKMEESRKRKDTLKDEIKRIGEESIDFFSVMKKEIDELKRSHIPADEGNKTNENDKEKKVKKTK</sequence>
<keyword evidence="4" id="KW-1185">Reference proteome</keyword>
<evidence type="ECO:0000313" key="4">
    <source>
        <dbReference type="Proteomes" id="UP000275571"/>
    </source>
</evidence>
<reference evidence="3 4" key="1">
    <citation type="journal article" date="2018" name="Infect. Genet. Evol.">
        <title>Genome-wide analysis of Borrelia turcica and 'Candidatus Borrelia tachyglossi' shows relapsing fever-like genomes with unique genomic links to Lyme disease Borrelia.</title>
        <authorList>
            <person name="Gofton A.W."/>
            <person name="Margos G."/>
            <person name="Fingerle V."/>
            <person name="Hepner S."/>
            <person name="Loh S.M."/>
            <person name="Ryan U."/>
            <person name="Irwin P."/>
            <person name="Oskam C.L."/>
        </authorList>
    </citation>
    <scope>NUCLEOTIDE SEQUENCE [LARGE SCALE GENOMIC DNA]</scope>
    <source>
        <strain evidence="3 4">IST7</strain>
        <plasmid evidence="3">lp32-B</plasmid>
    </source>
</reference>
<accession>A0A386PNW0</accession>
<evidence type="ECO:0000256" key="2">
    <source>
        <dbReference type="SAM" id="MobiDB-lite"/>
    </source>
</evidence>
<protein>
    <submittedName>
        <fullName evidence="3">Uncharacterized protein</fullName>
    </submittedName>
</protein>
<feature type="coiled-coil region" evidence="1">
    <location>
        <begin position="1"/>
        <end position="28"/>
    </location>
</feature>
<organism evidence="3 4">
    <name type="scientific">Borrelia turcica IST7</name>
    <dbReference type="NCBI Taxonomy" id="1104446"/>
    <lineage>
        <taxon>Bacteria</taxon>
        <taxon>Pseudomonadati</taxon>
        <taxon>Spirochaetota</taxon>
        <taxon>Spirochaetia</taxon>
        <taxon>Spirochaetales</taxon>
        <taxon>Borreliaceae</taxon>
        <taxon>Borrelia</taxon>
    </lineage>
</organism>
<feature type="region of interest" description="Disordered" evidence="2">
    <location>
        <begin position="43"/>
        <end position="69"/>
    </location>
</feature>
<geneLocation type="plasmid" evidence="4">
    <name>lp32-b</name>
</geneLocation>
<proteinExistence type="predicted"/>
<dbReference type="KEGG" id="btur:DB313_05435"/>
<dbReference type="AlphaFoldDB" id="A0A386PNW0"/>
<dbReference type="RefSeq" id="WP_120104862.1">
    <property type="nucleotide sequence ID" value="NZ_CP028887.1"/>
</dbReference>
<dbReference type="EMBL" id="CP028887">
    <property type="protein sequence ID" value="AYE36942.1"/>
    <property type="molecule type" value="Genomic_DNA"/>
</dbReference>
<dbReference type="Proteomes" id="UP000275571">
    <property type="component" value="Plasmid lp32-B"/>
</dbReference>
<keyword evidence="3" id="KW-0614">Plasmid</keyword>
<evidence type="ECO:0000256" key="1">
    <source>
        <dbReference type="SAM" id="Coils"/>
    </source>
</evidence>
<keyword evidence="1" id="KW-0175">Coiled coil</keyword>
<name>A0A386PNW0_9SPIR</name>
<gene>
    <name evidence="3" type="ORF">DB313_05435</name>
</gene>
<feature type="compositionally biased region" description="Basic and acidic residues" evidence="2">
    <location>
        <begin position="43"/>
        <end position="63"/>
    </location>
</feature>